<dbReference type="InterPro" id="IPR038257">
    <property type="entry name" value="CRISPR-assoc_Cas3_HD_sf"/>
</dbReference>
<dbReference type="InterPro" id="IPR014001">
    <property type="entry name" value="Helicase_ATP-bd"/>
</dbReference>
<keyword evidence="7" id="KW-0347">Helicase</keyword>
<dbReference type="Gene3D" id="1.10.3210.30">
    <property type="match status" value="1"/>
</dbReference>
<dbReference type="SUPFAM" id="SSF52540">
    <property type="entry name" value="P-loop containing nucleoside triphosphate hydrolases"/>
    <property type="match status" value="1"/>
</dbReference>
<dbReference type="Gene3D" id="3.40.50.300">
    <property type="entry name" value="P-loop containing nucleotide triphosphate hydrolases"/>
    <property type="match status" value="1"/>
</dbReference>
<dbReference type="GO" id="GO:0046872">
    <property type="term" value="F:metal ion binding"/>
    <property type="evidence" value="ECO:0007669"/>
    <property type="project" value="UniProtKB-KW"/>
</dbReference>
<dbReference type="CDD" id="cd09641">
    <property type="entry name" value="Cas3''_I"/>
    <property type="match status" value="1"/>
</dbReference>
<dbReference type="InterPro" id="IPR027417">
    <property type="entry name" value="P-loop_NTPase"/>
</dbReference>
<evidence type="ECO:0000256" key="8">
    <source>
        <dbReference type="ARBA" id="ARBA00022840"/>
    </source>
</evidence>
<evidence type="ECO:0000256" key="6">
    <source>
        <dbReference type="ARBA" id="ARBA00022801"/>
    </source>
</evidence>
<dbReference type="InterPro" id="IPR054712">
    <property type="entry name" value="Cas3-like_dom"/>
</dbReference>
<evidence type="ECO:0000256" key="1">
    <source>
        <dbReference type="ARBA" id="ARBA00006847"/>
    </source>
</evidence>
<evidence type="ECO:0000256" key="4">
    <source>
        <dbReference type="ARBA" id="ARBA00022723"/>
    </source>
</evidence>
<dbReference type="AlphaFoldDB" id="A0A386UNC0"/>
<dbReference type="NCBIfam" id="TIGR01587">
    <property type="entry name" value="cas3_core"/>
    <property type="match status" value="1"/>
</dbReference>
<feature type="domain" description="HD Cas3-type" evidence="10">
    <location>
        <begin position="1"/>
        <end position="177"/>
    </location>
</feature>
<dbReference type="EMBL" id="CP031078">
    <property type="protein sequence ID" value="AYF01848.1"/>
    <property type="molecule type" value="Genomic_DNA"/>
</dbReference>
<keyword evidence="8" id="KW-0067">ATP-binding</keyword>
<organism evidence="11 12">
    <name type="scientific">Paracoccus yeei</name>
    <dbReference type="NCBI Taxonomy" id="147645"/>
    <lineage>
        <taxon>Bacteria</taxon>
        <taxon>Pseudomonadati</taxon>
        <taxon>Pseudomonadota</taxon>
        <taxon>Alphaproteobacteria</taxon>
        <taxon>Rhodobacterales</taxon>
        <taxon>Paracoccaceae</taxon>
        <taxon>Paracoccus</taxon>
    </lineage>
</organism>
<comment type="similarity">
    <text evidence="1">In the N-terminal section; belongs to the CRISPR-associated nuclease Cas3-HD family.</text>
</comment>
<evidence type="ECO:0000256" key="3">
    <source>
        <dbReference type="ARBA" id="ARBA00022722"/>
    </source>
</evidence>
<keyword evidence="11" id="KW-0255">Endonuclease</keyword>
<dbReference type="GO" id="GO:0004386">
    <property type="term" value="F:helicase activity"/>
    <property type="evidence" value="ECO:0007669"/>
    <property type="project" value="UniProtKB-KW"/>
</dbReference>
<reference evidence="12" key="1">
    <citation type="submission" date="2018-07" db="EMBL/GenBank/DDBJ databases">
        <title>Genome Structure of the Opportunistic Pathogen Paracoccus yeei (Alphaproteobacteria) and Identification of Putative Virulence Factors.</title>
        <authorList>
            <person name="Lasek R."/>
            <person name="Szuplewska M."/>
            <person name="Mitura M."/>
            <person name="Decewicz P."/>
            <person name="Chmielowska C."/>
            <person name="Pawlot A."/>
            <person name="Sentkowska D."/>
            <person name="Czarnecki J."/>
            <person name="Bartosik D."/>
        </authorList>
    </citation>
    <scope>NUCLEOTIDE SEQUENCE [LARGE SCALE GENOMIC DNA]</scope>
    <source>
        <strain evidence="12">CCUG 32053</strain>
    </source>
</reference>
<dbReference type="SMART" id="SM00487">
    <property type="entry name" value="DEXDc"/>
    <property type="match status" value="1"/>
</dbReference>
<keyword evidence="6" id="KW-0378">Hydrolase</keyword>
<keyword evidence="9" id="KW-0051">Antiviral defense</keyword>
<comment type="similarity">
    <text evidence="2">In the central section; belongs to the CRISPR-associated helicase Cas3 family.</text>
</comment>
<dbReference type="GO" id="GO:0004519">
    <property type="term" value="F:endonuclease activity"/>
    <property type="evidence" value="ECO:0007669"/>
    <property type="project" value="UniProtKB-KW"/>
</dbReference>
<dbReference type="Pfam" id="PF22590">
    <property type="entry name" value="Cas3-like_C_2"/>
    <property type="match status" value="1"/>
</dbReference>
<dbReference type="GO" id="GO:0051607">
    <property type="term" value="P:defense response to virus"/>
    <property type="evidence" value="ECO:0007669"/>
    <property type="project" value="UniProtKB-KW"/>
</dbReference>
<keyword evidence="3" id="KW-0540">Nuclease</keyword>
<sequence>MDVAAVFGALCGLPLIAHHLHRAARRTLAAGDMARMAALVYLHDLGKLEPGFQAKARPDLACPADVNHSVHGVLSLRRAYQTSADPLRPVTDRIGSWGEGADELMMAIFAHHGRPIDAPATFNKISTVEGYDRDGAVADYLRLWTTAWVDLEAELPLPTAPELAHLVAGLAALADWIGSDRRFFDFVADPGPDYPAQARQAARNALRTIGFDAGAARPATDFASVAGAGFAPRAAQRLVGGAGLNSALVLLEAETGSGKTEAALWRYALLHAAGLVSGLYFAVPTRAAARQLHRRVNEAMKRLFGRNAPEAVLAIPGQLLSGEAAGQRLPGFETRWDDADGTQPARWAAEHATRYLAASVAVGTVDQALFAGLQVKHAHLRGAALSRSLLVVDEVHSSDAFMTEILAELLDGHLAAGGHAMLMSATLGSRARSRLLRLPLPGLADAIAAPYPALWPSGARTPDTEPADGRAKTVAMTAHPTMDPVETARLAIAAARRGARVLVIRNTVTAACATFDAVVAAGETDLLLQVSGGPALHHSRFAAEDRHALDRAVETVLAPDKHRQPLGAIVIGSQTLEQSLDICADYLITDLCPVDVLLQRLGRLHRHDLPRPAGFEDPRCLVLCPEDGLDPLTKPAFVNGLGAWRPADGSIQGIYLDLACLSLTEGLIASHPRWRIPAMNRELVERATHPEAQAAEIARRGAAWADYQASTIGRDISHRGQAQNWLLRRSERLPKTFPGKDEIVQTRLGSAGPLIRFAPGTVGPFGSDITQMTIPAHWRGIVAPDAPVTTEPVEGGMRFVLGEVTLFYGRAGLVRQADLDA</sequence>
<accession>A0A386UNC0</accession>
<gene>
    <name evidence="11" type="ORF">PY32053_02240</name>
</gene>
<evidence type="ECO:0000313" key="12">
    <source>
        <dbReference type="Proteomes" id="UP000272010"/>
    </source>
</evidence>
<dbReference type="GO" id="GO:0016787">
    <property type="term" value="F:hydrolase activity"/>
    <property type="evidence" value="ECO:0007669"/>
    <property type="project" value="UniProtKB-KW"/>
</dbReference>
<dbReference type="NCBIfam" id="TIGR01596">
    <property type="entry name" value="cas3_HD"/>
    <property type="match status" value="1"/>
</dbReference>
<dbReference type="InterPro" id="IPR006474">
    <property type="entry name" value="Helicase_Cas3_CRISPR-ass_core"/>
</dbReference>
<keyword evidence="4" id="KW-0479">Metal-binding</keyword>
<evidence type="ECO:0000256" key="5">
    <source>
        <dbReference type="ARBA" id="ARBA00022741"/>
    </source>
</evidence>
<dbReference type="Pfam" id="PF18019">
    <property type="entry name" value="Cas3_HD"/>
    <property type="match status" value="1"/>
</dbReference>
<evidence type="ECO:0000256" key="2">
    <source>
        <dbReference type="ARBA" id="ARBA00009046"/>
    </source>
</evidence>
<evidence type="ECO:0000256" key="7">
    <source>
        <dbReference type="ARBA" id="ARBA00022806"/>
    </source>
</evidence>
<protein>
    <submittedName>
        <fullName evidence="11">CRISPR-associated helicase/endonuclease Cas3</fullName>
    </submittedName>
</protein>
<name>A0A386UNC0_9RHOB</name>
<evidence type="ECO:0000256" key="9">
    <source>
        <dbReference type="ARBA" id="ARBA00023118"/>
    </source>
</evidence>
<evidence type="ECO:0000259" key="10">
    <source>
        <dbReference type="PROSITE" id="PS51643"/>
    </source>
</evidence>
<dbReference type="GO" id="GO:0005524">
    <property type="term" value="F:ATP binding"/>
    <property type="evidence" value="ECO:0007669"/>
    <property type="project" value="UniProtKB-KW"/>
</dbReference>
<dbReference type="CDD" id="cd17930">
    <property type="entry name" value="DEXHc_cas3"/>
    <property type="match status" value="1"/>
</dbReference>
<dbReference type="Proteomes" id="UP000272010">
    <property type="component" value="Chromosome"/>
</dbReference>
<evidence type="ECO:0000313" key="11">
    <source>
        <dbReference type="EMBL" id="AYF01848.1"/>
    </source>
</evidence>
<keyword evidence="5" id="KW-0547">Nucleotide-binding</keyword>
<dbReference type="InterPro" id="IPR006483">
    <property type="entry name" value="CRISPR-assoc_Cas3_HD"/>
</dbReference>
<dbReference type="PROSITE" id="PS51643">
    <property type="entry name" value="HD_CAS3"/>
    <property type="match status" value="1"/>
</dbReference>
<proteinExistence type="inferred from homology"/>